<dbReference type="InterPro" id="IPR029471">
    <property type="entry name" value="HNH_5"/>
</dbReference>
<dbReference type="OrthoDB" id="9802901at2"/>
<accession>B1WTJ2</accession>
<dbReference type="AlphaFoldDB" id="B1WTJ2"/>
<organism evidence="2 3">
    <name type="scientific">Crocosphaera subtropica (strain ATCC 51142 / BH68)</name>
    <name type="common">Cyanothece sp. (strain ATCC 51142)</name>
    <dbReference type="NCBI Taxonomy" id="43989"/>
    <lineage>
        <taxon>Bacteria</taxon>
        <taxon>Bacillati</taxon>
        <taxon>Cyanobacteriota</taxon>
        <taxon>Cyanophyceae</taxon>
        <taxon>Oscillatoriophycideae</taxon>
        <taxon>Chroococcales</taxon>
        <taxon>Aphanothecaceae</taxon>
        <taxon>Crocosphaera</taxon>
        <taxon>Crocosphaera subtropica</taxon>
    </lineage>
</organism>
<dbReference type="RefSeq" id="WP_009543583.1">
    <property type="nucleotide sequence ID" value="NC_010546.1"/>
</dbReference>
<reference evidence="2 3" key="1">
    <citation type="journal article" date="2008" name="Proc. Natl. Acad. Sci. U.S.A.">
        <title>The genome of Cyanothece 51142, a unicellular diazotrophic cyanobacterium important in the marine nitrogen cycle.</title>
        <authorList>
            <person name="Welsh E.A."/>
            <person name="Liberton M."/>
            <person name="Stoeckel J."/>
            <person name="Loh T."/>
            <person name="Elvitigala T."/>
            <person name="Wang C."/>
            <person name="Wollam A."/>
            <person name="Fulton R.S."/>
            <person name="Clifton S.W."/>
            <person name="Jacobs J.M."/>
            <person name="Aurora R."/>
            <person name="Ghosh B.K."/>
            <person name="Sherman L.A."/>
            <person name="Smith R.D."/>
            <person name="Wilson R.K."/>
            <person name="Pakrasi H.B."/>
        </authorList>
    </citation>
    <scope>NUCLEOTIDE SEQUENCE [LARGE SCALE GENOMIC DNA]</scope>
    <source>
        <strain evidence="3">ATCC 51142 / BH68</strain>
    </source>
</reference>
<evidence type="ECO:0000313" key="2">
    <source>
        <dbReference type="EMBL" id="ACB53707.1"/>
    </source>
</evidence>
<dbReference type="CDD" id="cd00085">
    <property type="entry name" value="HNHc"/>
    <property type="match status" value="1"/>
</dbReference>
<dbReference type="Gene3D" id="1.10.30.50">
    <property type="match status" value="1"/>
</dbReference>
<dbReference type="InterPro" id="IPR012340">
    <property type="entry name" value="NA-bd_OB-fold"/>
</dbReference>
<dbReference type="InterPro" id="IPR003615">
    <property type="entry name" value="HNH_nuc"/>
</dbReference>
<name>B1WTJ2_CROS5</name>
<evidence type="ECO:0000259" key="1">
    <source>
        <dbReference type="SMART" id="SM00507"/>
    </source>
</evidence>
<dbReference type="Proteomes" id="UP000001203">
    <property type="component" value="Chromosome circular"/>
</dbReference>
<dbReference type="SMART" id="SM00507">
    <property type="entry name" value="HNHc"/>
    <property type="match status" value="1"/>
</dbReference>
<dbReference type="KEGG" id="cyt:cce_4359"/>
<dbReference type="SUPFAM" id="SSF50249">
    <property type="entry name" value="Nucleic acid-binding proteins"/>
    <property type="match status" value="1"/>
</dbReference>
<dbReference type="PANTHER" id="PTHR33877:SF2">
    <property type="entry name" value="OS07G0170200 PROTEIN"/>
    <property type="match status" value="1"/>
</dbReference>
<feature type="domain" description="HNH nuclease" evidence="1">
    <location>
        <begin position="24"/>
        <end position="77"/>
    </location>
</feature>
<dbReference type="Pfam" id="PF14279">
    <property type="entry name" value="HNH_5"/>
    <property type="match status" value="1"/>
</dbReference>
<dbReference type="InterPro" id="IPR052892">
    <property type="entry name" value="NA-targeting_endonuclease"/>
</dbReference>
<dbReference type="EMBL" id="CP000806">
    <property type="protein sequence ID" value="ACB53707.1"/>
    <property type="molecule type" value="Genomic_DNA"/>
</dbReference>
<dbReference type="Gene3D" id="2.40.50.140">
    <property type="entry name" value="Nucleic acid-binding proteins"/>
    <property type="match status" value="1"/>
</dbReference>
<gene>
    <name evidence="2" type="ordered locus">cce_4359</name>
</gene>
<dbReference type="eggNOG" id="COG1403">
    <property type="taxonomic scope" value="Bacteria"/>
</dbReference>
<protein>
    <recommendedName>
        <fullName evidence="1">HNH nuclease domain-containing protein</fullName>
    </recommendedName>
</protein>
<keyword evidence="3" id="KW-1185">Reference proteome</keyword>
<sequence length="335" mass="39497">MESKIYKTRFISTPKRGRNWIPKIVRTSVYERDDYTCQYCQMKVDNHQLTIEHIMPVIKGGIDDIRNYITGCRSCNSSKKDKLLTDFLSKKLDINIKDLPIHGDIIIDTPELDEDYRHIRYNTYHFMRKYDLFKGSRCLNKLEKLFRQNLWSTEYGKLLAKRYPELPGQVVAVIPLVEYIVSDFRVPIYKLLVEFCKSAQTRALIDNIIRIVSNTNDDYFEDSINAIIFDKYDEKVQKKIQQAAKRAKVDFNKKTLWTVETQLLNAKVQERDLLYVHVEKKRDNFGIVYVEDYEIRIPDVEIGQKIEIYITKIHSNYAEAKIAKLPVWISAKSTS</sequence>
<dbReference type="HOGENOM" id="CLU_828242_0_0_3"/>
<dbReference type="PANTHER" id="PTHR33877">
    <property type="entry name" value="SLL1193 PROTEIN"/>
    <property type="match status" value="1"/>
</dbReference>
<evidence type="ECO:0000313" key="3">
    <source>
        <dbReference type="Proteomes" id="UP000001203"/>
    </source>
</evidence>
<proteinExistence type="predicted"/>